<gene>
    <name evidence="1" type="ORF">MGWOODY_Smn3786</name>
</gene>
<dbReference type="EMBL" id="CZQE01000051">
    <property type="protein sequence ID" value="CUS43435.1"/>
    <property type="molecule type" value="Genomic_DNA"/>
</dbReference>
<dbReference type="AlphaFoldDB" id="A0A160TFC1"/>
<reference evidence="1" key="1">
    <citation type="submission" date="2015-10" db="EMBL/GenBank/DDBJ databases">
        <authorList>
            <person name="Gilbert D.G."/>
        </authorList>
    </citation>
    <scope>NUCLEOTIDE SEQUENCE</scope>
</reference>
<evidence type="ECO:0000313" key="1">
    <source>
        <dbReference type="EMBL" id="CUS43435.1"/>
    </source>
</evidence>
<protein>
    <submittedName>
        <fullName evidence="1">FOG: TPR repeat</fullName>
    </submittedName>
</protein>
<organism evidence="1">
    <name type="scientific">hydrothermal vent metagenome</name>
    <dbReference type="NCBI Taxonomy" id="652676"/>
    <lineage>
        <taxon>unclassified sequences</taxon>
        <taxon>metagenomes</taxon>
        <taxon>ecological metagenomes</taxon>
    </lineage>
</organism>
<dbReference type="SUPFAM" id="SSF48452">
    <property type="entry name" value="TPR-like"/>
    <property type="match status" value="1"/>
</dbReference>
<dbReference type="Gene3D" id="1.25.40.10">
    <property type="entry name" value="Tetratricopeptide repeat domain"/>
    <property type="match status" value="2"/>
</dbReference>
<name>A0A160TFC1_9ZZZZ</name>
<dbReference type="Pfam" id="PF13181">
    <property type="entry name" value="TPR_8"/>
    <property type="match status" value="2"/>
</dbReference>
<proteinExistence type="predicted"/>
<accession>A0A160TFC1</accession>
<dbReference type="InterPro" id="IPR019734">
    <property type="entry name" value="TPR_rpt"/>
</dbReference>
<sequence>MKLVHPVAYALMLSLGATAMVAVPVAAAEKKKNEKDSAPKIVPSPGFAKPAVAVDTAIKAKDYATAETQLAAAEPQAKTDDDRYFVGMFHLQIASAKNDNAGVAKALDLLLVNPKTPADSLPAYYNVRGSIALDQKQEADAVKYLLKARELGYPGTDTTVSLARAYGATGKIDEAIAELDKAITAETAAGRTAPETWYSFVVSNLYAKHDVPRAETWLVRQLKVYPKIATWRTGVNNFRKVNDPTGTKFTKGQKLDMFRLMRTSKALNDSNDYYIYSQSALDSGLPWEAAAVIDEGRASGKVPASDGGIVRVYTAAQAAMKSEVSASTAAGKSKPAVAGDIYLAAGDYAKAAESYTAAAGQAGVDANAVNLHLGVALANQGRKEEAKAAFAKVTGAPQADLARLWTIWLDSPPLA</sequence>
<dbReference type="InterPro" id="IPR011990">
    <property type="entry name" value="TPR-like_helical_dom_sf"/>
</dbReference>